<feature type="region of interest" description="Disordered" evidence="7">
    <location>
        <begin position="254"/>
        <end position="274"/>
    </location>
</feature>
<evidence type="ECO:0000313" key="8">
    <source>
        <dbReference type="EMBL" id="TDU32513.1"/>
    </source>
</evidence>
<dbReference type="OrthoDB" id="9807606at2"/>
<protein>
    <submittedName>
        <fullName evidence="8">Enoyl-CoA hydratase/carnithine racemase</fullName>
    </submittedName>
</protein>
<sequence length="274" mass="29984">MPNFHDRVTTDIQDGLARVRLDRADKHNGMDFEMLRGVIDACASLKRDRSIRAALIYGEGPSFCAGLDFKTVLAKPLKAAAGYAKLWKPTRNDFQAWSMAWRELPFPVIASVHGNCFGAGIQLALGADIRIAAPDAKLSVMESKWGLIPDMGGAALLRELVPLDVAKELCFTGRVFSGTEAKALGIVTHVEADPLAAAEKLALEIVTRSPDAIAAAKFLLQQAWHDDESGALSFERQWQRRLMGRTNQRIAVKNNMSREGQANPKPYAPRSVSS</sequence>
<dbReference type="PANTHER" id="PTHR43149">
    <property type="entry name" value="ENOYL-COA HYDRATASE"/>
    <property type="match status" value="1"/>
</dbReference>
<keyword evidence="3" id="KW-0276">Fatty acid metabolism</keyword>
<evidence type="ECO:0000256" key="3">
    <source>
        <dbReference type="ARBA" id="ARBA00022832"/>
    </source>
</evidence>
<accession>A0A4S3KAP8</accession>
<keyword evidence="9" id="KW-1185">Reference proteome</keyword>
<dbReference type="Gene3D" id="1.10.12.10">
    <property type="entry name" value="Lyase 2-enoyl-coa Hydratase, Chain A, domain 2"/>
    <property type="match status" value="1"/>
</dbReference>
<comment type="pathway">
    <text evidence="1">Lipid metabolism; fatty acid beta-oxidation.</text>
</comment>
<name>A0A4S3KAP8_9GAMM</name>
<evidence type="ECO:0000256" key="1">
    <source>
        <dbReference type="ARBA" id="ARBA00005005"/>
    </source>
</evidence>
<evidence type="ECO:0000256" key="7">
    <source>
        <dbReference type="SAM" id="MobiDB-lite"/>
    </source>
</evidence>
<dbReference type="InterPro" id="IPR001753">
    <property type="entry name" value="Enoyl-CoA_hydra/iso"/>
</dbReference>
<comment type="similarity">
    <text evidence="2 6">Belongs to the enoyl-CoA hydratase/isomerase family.</text>
</comment>
<dbReference type="Proteomes" id="UP000295341">
    <property type="component" value="Unassembled WGS sequence"/>
</dbReference>
<reference evidence="8 9" key="1">
    <citation type="submission" date="2019-03" db="EMBL/GenBank/DDBJ databases">
        <title>Genomic Encyclopedia of Type Strains, Phase IV (KMG-IV): sequencing the most valuable type-strain genomes for metagenomic binning, comparative biology and taxonomic classification.</title>
        <authorList>
            <person name="Goeker M."/>
        </authorList>
    </citation>
    <scope>NUCLEOTIDE SEQUENCE [LARGE SCALE GENOMIC DNA]</scope>
    <source>
        <strain evidence="8 9">DSM 26377</strain>
    </source>
</reference>
<dbReference type="AlphaFoldDB" id="A0A4S3KAP8"/>
<dbReference type="GO" id="GO:0016853">
    <property type="term" value="F:isomerase activity"/>
    <property type="evidence" value="ECO:0007669"/>
    <property type="project" value="UniProtKB-KW"/>
</dbReference>
<organism evidence="8 9">
    <name type="scientific">Panacagrimonas perspica</name>
    <dbReference type="NCBI Taxonomy" id="381431"/>
    <lineage>
        <taxon>Bacteria</taxon>
        <taxon>Pseudomonadati</taxon>
        <taxon>Pseudomonadota</taxon>
        <taxon>Gammaproteobacteria</taxon>
        <taxon>Nevskiales</taxon>
        <taxon>Nevskiaceae</taxon>
        <taxon>Panacagrimonas</taxon>
    </lineage>
</organism>
<evidence type="ECO:0000313" key="9">
    <source>
        <dbReference type="Proteomes" id="UP000295341"/>
    </source>
</evidence>
<evidence type="ECO:0000256" key="5">
    <source>
        <dbReference type="ARBA" id="ARBA00023235"/>
    </source>
</evidence>
<gene>
    <name evidence="8" type="ORF">DFR24_1911</name>
</gene>
<dbReference type="UniPathway" id="UPA00659"/>
<proteinExistence type="inferred from homology"/>
<dbReference type="Pfam" id="PF00378">
    <property type="entry name" value="ECH_1"/>
    <property type="match status" value="1"/>
</dbReference>
<dbReference type="EMBL" id="SOBT01000008">
    <property type="protein sequence ID" value="TDU32513.1"/>
    <property type="molecule type" value="Genomic_DNA"/>
</dbReference>
<dbReference type="PROSITE" id="PS00166">
    <property type="entry name" value="ENOYL_COA_HYDRATASE"/>
    <property type="match status" value="1"/>
</dbReference>
<dbReference type="GO" id="GO:0006635">
    <property type="term" value="P:fatty acid beta-oxidation"/>
    <property type="evidence" value="ECO:0007669"/>
    <property type="project" value="UniProtKB-UniPathway"/>
</dbReference>
<dbReference type="NCBIfam" id="NF005699">
    <property type="entry name" value="PRK07509.1"/>
    <property type="match status" value="1"/>
</dbReference>
<keyword evidence="5" id="KW-0413">Isomerase</keyword>
<dbReference type="InterPro" id="IPR029045">
    <property type="entry name" value="ClpP/crotonase-like_dom_sf"/>
</dbReference>
<keyword evidence="4" id="KW-0443">Lipid metabolism</keyword>
<comment type="caution">
    <text evidence="8">The sequence shown here is derived from an EMBL/GenBank/DDBJ whole genome shotgun (WGS) entry which is preliminary data.</text>
</comment>
<dbReference type="InterPro" id="IPR045002">
    <property type="entry name" value="Ech1-like"/>
</dbReference>
<dbReference type="Gene3D" id="3.90.226.10">
    <property type="entry name" value="2-enoyl-CoA Hydratase, Chain A, domain 1"/>
    <property type="match status" value="1"/>
</dbReference>
<dbReference type="SUPFAM" id="SSF52096">
    <property type="entry name" value="ClpP/crotonase"/>
    <property type="match status" value="1"/>
</dbReference>
<dbReference type="InterPro" id="IPR014748">
    <property type="entry name" value="Enoyl-CoA_hydra_C"/>
</dbReference>
<dbReference type="PANTHER" id="PTHR43149:SF1">
    <property type="entry name" value="DELTA(3,5)-DELTA(2,4)-DIENOYL-COA ISOMERASE, MITOCHONDRIAL"/>
    <property type="match status" value="1"/>
</dbReference>
<evidence type="ECO:0000256" key="6">
    <source>
        <dbReference type="RuleBase" id="RU003707"/>
    </source>
</evidence>
<evidence type="ECO:0000256" key="4">
    <source>
        <dbReference type="ARBA" id="ARBA00023098"/>
    </source>
</evidence>
<dbReference type="RefSeq" id="WP_133881005.1">
    <property type="nucleotide sequence ID" value="NZ_MWIN01000001.1"/>
</dbReference>
<evidence type="ECO:0000256" key="2">
    <source>
        <dbReference type="ARBA" id="ARBA00005254"/>
    </source>
</evidence>
<dbReference type="CDD" id="cd06558">
    <property type="entry name" value="crotonase-like"/>
    <property type="match status" value="1"/>
</dbReference>
<dbReference type="InterPro" id="IPR018376">
    <property type="entry name" value="Enoyl-CoA_hyd/isom_CS"/>
</dbReference>